<feature type="transmembrane region" description="Helical" evidence="1">
    <location>
        <begin position="70"/>
        <end position="89"/>
    </location>
</feature>
<gene>
    <name evidence="3" type="ORF">DSO09_03905</name>
    <name evidence="2" type="ORF">EF809_02675</name>
</gene>
<evidence type="ECO:0000313" key="5">
    <source>
        <dbReference type="Proteomes" id="UP000317265"/>
    </source>
</evidence>
<dbReference type="EMBL" id="RXIH01000022">
    <property type="protein sequence ID" value="RZN56540.1"/>
    <property type="molecule type" value="Genomic_DNA"/>
</dbReference>
<dbReference type="EMBL" id="QNVI01000044">
    <property type="protein sequence ID" value="TDA38713.1"/>
    <property type="molecule type" value="Genomic_DNA"/>
</dbReference>
<proteinExistence type="predicted"/>
<organism evidence="3 5">
    <name type="scientific">Thermoproteota archaeon</name>
    <dbReference type="NCBI Taxonomy" id="2056631"/>
    <lineage>
        <taxon>Archaea</taxon>
        <taxon>Thermoproteota</taxon>
    </lineage>
</organism>
<evidence type="ECO:0000313" key="4">
    <source>
        <dbReference type="Proteomes" id="UP000316080"/>
    </source>
</evidence>
<name>A0A523BCN9_9CREN</name>
<feature type="transmembrane region" description="Helical" evidence="1">
    <location>
        <begin position="101"/>
        <end position="120"/>
    </location>
</feature>
<dbReference type="AlphaFoldDB" id="A0A523BCN9"/>
<feature type="transmembrane region" description="Helical" evidence="1">
    <location>
        <begin position="43"/>
        <end position="64"/>
    </location>
</feature>
<dbReference type="PANTHER" id="PTHR40044">
    <property type="entry name" value="INTEGRAL MEMBRANE PROTEIN-RELATED"/>
    <property type="match status" value="1"/>
</dbReference>
<keyword evidence="1" id="KW-1133">Transmembrane helix</keyword>
<reference evidence="2 4" key="2">
    <citation type="journal article" date="2019" name="Nat. Microbiol.">
        <title>Wide diversity of methane and short-chain alkane metabolisms in uncultured archaea.</title>
        <authorList>
            <person name="Borrel G."/>
            <person name="Adam P.S."/>
            <person name="McKay L.J."/>
            <person name="Chen L.X."/>
            <person name="Sierra-Garcia I.N."/>
            <person name="Sieber C.M."/>
            <person name="Letourneur Q."/>
            <person name="Ghozlane A."/>
            <person name="Andersen G.L."/>
            <person name="Li W.J."/>
            <person name="Hallam S.J."/>
            <person name="Muyzer G."/>
            <person name="de Oliveira V.M."/>
            <person name="Inskeep W.P."/>
            <person name="Banfield J.F."/>
            <person name="Gribaldo S."/>
        </authorList>
    </citation>
    <scope>NUCLEOTIDE SEQUENCE [LARGE SCALE GENOMIC DNA]</scope>
    <source>
        <strain evidence="2">Verst-YHS</strain>
    </source>
</reference>
<keyword evidence="1" id="KW-0812">Transmembrane</keyword>
<comment type="caution">
    <text evidence="3">The sequence shown here is derived from an EMBL/GenBank/DDBJ whole genome shotgun (WGS) entry which is preliminary data.</text>
</comment>
<accession>A0A523BCN9</accession>
<dbReference type="InterPro" id="IPR010387">
    <property type="entry name" value="QueT"/>
</dbReference>
<evidence type="ECO:0000313" key="2">
    <source>
        <dbReference type="EMBL" id="RZN56540.1"/>
    </source>
</evidence>
<dbReference type="Proteomes" id="UP000316080">
    <property type="component" value="Unassembled WGS sequence"/>
</dbReference>
<feature type="transmembrane region" description="Helical" evidence="1">
    <location>
        <begin position="126"/>
        <end position="147"/>
    </location>
</feature>
<evidence type="ECO:0000256" key="1">
    <source>
        <dbReference type="SAM" id="Phobius"/>
    </source>
</evidence>
<dbReference type="Pfam" id="PF06177">
    <property type="entry name" value="QueT"/>
    <property type="match status" value="1"/>
</dbReference>
<reference evidence="3 5" key="1">
    <citation type="journal article" date="2019" name="Nat. Microbiol.">
        <title>Expanding anaerobic alkane metabolism in the domain of Archaea.</title>
        <authorList>
            <person name="Wang Y."/>
            <person name="Wegener G."/>
            <person name="Hou J."/>
            <person name="Wang F."/>
            <person name="Xiao X."/>
        </authorList>
    </citation>
    <scope>NUCLEOTIDE SEQUENCE [LARGE SCALE GENOMIC DNA]</scope>
    <source>
        <strain evidence="3">WYZ-LMO11</strain>
    </source>
</reference>
<feature type="transmembrane region" description="Helical" evidence="1">
    <location>
        <begin position="6"/>
        <end position="31"/>
    </location>
</feature>
<protein>
    <submittedName>
        <fullName evidence="2">QueT transporter family protein</fullName>
    </submittedName>
</protein>
<dbReference type="PANTHER" id="PTHR40044:SF1">
    <property type="entry name" value="INTEGRAL MEMBRANE PROTEIN"/>
    <property type="match status" value="1"/>
</dbReference>
<keyword evidence="1" id="KW-0472">Membrane</keyword>
<dbReference type="Proteomes" id="UP000317265">
    <property type="component" value="Unassembled WGS sequence"/>
</dbReference>
<evidence type="ECO:0000313" key="3">
    <source>
        <dbReference type="EMBL" id="TDA38713.1"/>
    </source>
</evidence>
<sequence length="157" mass="17009">MKSRDIVVTAMFTTLYALGVTLLAPISFGIFQIRIADALLPLVMIYGLPVAFGTCFGCIIANFYGGLGPIDIIGGSIANFLACIIAYIIGRDSRVKRFLGCLLETIIITIIVGSYLSFIFNVPIEISLLGLFIGSFISINILGFIVLESLHKIKILK</sequence>